<proteinExistence type="predicted"/>
<protein>
    <recommendedName>
        <fullName evidence="2">Arabidopsis retrotransposon Orf1 C-terminal domain-containing protein</fullName>
    </recommendedName>
</protein>
<gene>
    <name evidence="3" type="ORF">MERR_LOCUS11006</name>
</gene>
<keyword evidence="4" id="KW-1185">Reference proteome</keyword>
<feature type="region of interest" description="Disordered" evidence="1">
    <location>
        <begin position="313"/>
        <end position="349"/>
    </location>
</feature>
<dbReference type="EMBL" id="CACVBM020000821">
    <property type="protein sequence ID" value="CAA7023771.1"/>
    <property type="molecule type" value="Genomic_DNA"/>
</dbReference>
<feature type="compositionally biased region" description="Low complexity" evidence="1">
    <location>
        <begin position="335"/>
        <end position="348"/>
    </location>
</feature>
<comment type="caution">
    <text evidence="3">The sequence shown here is derived from an EMBL/GenBank/DDBJ whole genome shotgun (WGS) entry which is preliminary data.</text>
</comment>
<evidence type="ECO:0000256" key="1">
    <source>
        <dbReference type="SAM" id="MobiDB-lite"/>
    </source>
</evidence>
<name>A0A6D2I6P0_9BRAS</name>
<reference evidence="3" key="1">
    <citation type="submission" date="2020-01" db="EMBL/GenBank/DDBJ databases">
        <authorList>
            <person name="Mishra B."/>
        </authorList>
    </citation>
    <scope>NUCLEOTIDE SEQUENCE [LARGE SCALE GENOMIC DNA]</scope>
</reference>
<dbReference type="Pfam" id="PF03078">
    <property type="entry name" value="ATHILA"/>
    <property type="match status" value="1"/>
</dbReference>
<organism evidence="3 4">
    <name type="scientific">Microthlaspi erraticum</name>
    <dbReference type="NCBI Taxonomy" id="1685480"/>
    <lineage>
        <taxon>Eukaryota</taxon>
        <taxon>Viridiplantae</taxon>
        <taxon>Streptophyta</taxon>
        <taxon>Embryophyta</taxon>
        <taxon>Tracheophyta</taxon>
        <taxon>Spermatophyta</taxon>
        <taxon>Magnoliopsida</taxon>
        <taxon>eudicotyledons</taxon>
        <taxon>Gunneridae</taxon>
        <taxon>Pentapetalae</taxon>
        <taxon>rosids</taxon>
        <taxon>malvids</taxon>
        <taxon>Brassicales</taxon>
        <taxon>Brassicaceae</taxon>
        <taxon>Coluteocarpeae</taxon>
        <taxon>Microthlaspi</taxon>
    </lineage>
</organism>
<feature type="domain" description="Arabidopsis retrotransposon Orf1 C-terminal" evidence="2">
    <location>
        <begin position="125"/>
        <end position="315"/>
    </location>
</feature>
<evidence type="ECO:0000313" key="4">
    <source>
        <dbReference type="Proteomes" id="UP000467841"/>
    </source>
</evidence>
<accession>A0A6D2I6P0</accession>
<feature type="region of interest" description="Disordered" evidence="1">
    <location>
        <begin position="384"/>
        <end position="405"/>
    </location>
</feature>
<evidence type="ECO:0000259" key="2">
    <source>
        <dbReference type="Pfam" id="PF03078"/>
    </source>
</evidence>
<sequence length="405" mass="45660">MATTRKRGRSQTSSPTSLPPWPREDGTPIPSGRVWDRSPQEEIASDDCIYRDISESWDEYDTLFYNAWLKVDIRPTRFAQEKCMRVMGIRNDVIATLKKIGLGTICTEQHDLYPELTGRESHFQQSIWDVIAHGRYDSRGSAQTDVRHPVLRYVIRLIANTILCKSEPGKIRLGEFMLLSYGLDDLHEEGKPKWKRLRRINFGALFAHHLASLKAKPFSTPGPKFETVGSLLTPIFQHLNISLADTEVIGTRSSMDEAHLKSAKWLKTGRLWCFRVEIVDYMVRLPEQSLTTITESRSSISFLPEPRYLLTPPLARSHTGSTPRTRVSRSAADIPSTSSTVPPALSLPAAPPIPMETEVFQRYMVESIQSIWSRISHCGCMRDDVDPSASHSAAPPPGDDDTTED</sequence>
<dbReference type="InterPro" id="IPR004312">
    <property type="entry name" value="ATHILA_Orf1_C"/>
</dbReference>
<dbReference type="AlphaFoldDB" id="A0A6D2I6P0"/>
<dbReference type="Proteomes" id="UP000467841">
    <property type="component" value="Unassembled WGS sequence"/>
</dbReference>
<evidence type="ECO:0000313" key="3">
    <source>
        <dbReference type="EMBL" id="CAA7023771.1"/>
    </source>
</evidence>
<dbReference type="OrthoDB" id="1112236at2759"/>
<feature type="region of interest" description="Disordered" evidence="1">
    <location>
        <begin position="1"/>
        <end position="37"/>
    </location>
</feature>